<keyword evidence="3" id="KW-0614">Plasmid</keyword>
<proteinExistence type="predicted"/>
<reference evidence="3 4" key="1">
    <citation type="submission" date="2017-02" db="EMBL/GenBank/DDBJ databases">
        <authorList>
            <person name="Jeong S."/>
        </authorList>
    </citation>
    <scope>NUCLEOTIDE SEQUENCE [LARGE SCALE GENOMIC DNA]</scope>
    <source>
        <strain evidence="3 4">RMAR6-6</strain>
        <plasmid evidence="3 4">unnamed2</plasmid>
    </source>
</reference>
<name>A0ABM6ICB4_9HYPH</name>
<keyword evidence="2" id="KW-1133">Transmembrane helix</keyword>
<evidence type="ECO:0000256" key="2">
    <source>
        <dbReference type="SAM" id="Phobius"/>
    </source>
</evidence>
<dbReference type="EMBL" id="CP019632">
    <property type="protein sequence ID" value="AQQ08205.1"/>
    <property type="molecule type" value="Genomic_DNA"/>
</dbReference>
<feature type="region of interest" description="Disordered" evidence="1">
    <location>
        <begin position="245"/>
        <end position="265"/>
    </location>
</feature>
<sequence>MSNQEREADFFEWVALAFVWGWVGTVIVLVVAAILSIWMHGVLGLEHGYSEPRQAKLEAQTRVALWSEMHSCIQDRAVIKRFDYSQDRVDLYCETRKVEANEMLTKLISEGVTLKKHHAEGFAIHSGWQVLAGLTWLAWILVSPILMLFGALFAAILAVNGWNQTEDNSKTFVIVLCVAFPPLATLALYIALETLAPGTWNNEIKRVFISAAAIFSVLAYVASRKNAKKIEEQVEEYNAKVEAMEADRAKQTRSNKGGRVTHSQP</sequence>
<dbReference type="Proteomes" id="UP000188174">
    <property type="component" value="Plasmid unnamed2"/>
</dbReference>
<gene>
    <name evidence="3" type="ORF">B0E33_30795</name>
</gene>
<accession>A0ABM6ICB4</accession>
<feature type="transmembrane region" description="Helical" evidence="2">
    <location>
        <begin position="136"/>
        <end position="159"/>
    </location>
</feature>
<evidence type="ECO:0000313" key="3">
    <source>
        <dbReference type="EMBL" id="AQQ08205.1"/>
    </source>
</evidence>
<geneLocation type="plasmid" evidence="3 4">
    <name>unnamed2</name>
</geneLocation>
<keyword evidence="2" id="KW-0472">Membrane</keyword>
<evidence type="ECO:0000313" key="4">
    <source>
        <dbReference type="Proteomes" id="UP000188174"/>
    </source>
</evidence>
<keyword evidence="4" id="KW-1185">Reference proteome</keyword>
<protein>
    <submittedName>
        <fullName evidence="3">Uncharacterized protein</fullName>
    </submittedName>
</protein>
<evidence type="ECO:0000256" key="1">
    <source>
        <dbReference type="SAM" id="MobiDB-lite"/>
    </source>
</evidence>
<feature type="transmembrane region" description="Helical" evidence="2">
    <location>
        <begin position="12"/>
        <end position="39"/>
    </location>
</feature>
<feature type="transmembrane region" description="Helical" evidence="2">
    <location>
        <begin position="171"/>
        <end position="192"/>
    </location>
</feature>
<keyword evidence="2" id="KW-0812">Transmembrane</keyword>
<organism evidence="3 4">
    <name type="scientific">Roseibium algicola</name>
    <dbReference type="NCBI Taxonomy" id="2857014"/>
    <lineage>
        <taxon>Bacteria</taxon>
        <taxon>Pseudomonadati</taxon>
        <taxon>Pseudomonadota</taxon>
        <taxon>Alphaproteobacteria</taxon>
        <taxon>Hyphomicrobiales</taxon>
        <taxon>Stappiaceae</taxon>
        <taxon>Roseibium</taxon>
    </lineage>
</organism>
<feature type="transmembrane region" description="Helical" evidence="2">
    <location>
        <begin position="204"/>
        <end position="222"/>
    </location>
</feature>
<dbReference type="RefSeq" id="WP_062492059.1">
    <property type="nucleotide sequence ID" value="NZ_CP019632.1"/>
</dbReference>